<keyword evidence="1" id="KW-0472">Membrane</keyword>
<keyword evidence="1" id="KW-0812">Transmembrane</keyword>
<reference evidence="2 3" key="1">
    <citation type="submission" date="2015-11" db="EMBL/GenBank/DDBJ databases">
        <title>Genomic analysis of 38 Legionella species identifies large and diverse effector repertoires.</title>
        <authorList>
            <person name="Burstein D."/>
            <person name="Amaro F."/>
            <person name="Zusman T."/>
            <person name="Lifshitz Z."/>
            <person name="Cohen O."/>
            <person name="Gilbert J.A."/>
            <person name="Pupko T."/>
            <person name="Shuman H.A."/>
            <person name="Segal G."/>
        </authorList>
    </citation>
    <scope>NUCLEOTIDE SEQUENCE [LARGE SCALE GENOMIC DNA]</scope>
    <source>
        <strain evidence="2 3">Mt.St.Helens-4</strain>
    </source>
</reference>
<dbReference type="EMBL" id="LNYV01000018">
    <property type="protein sequence ID" value="KTD57832.1"/>
    <property type="molecule type" value="Genomic_DNA"/>
</dbReference>
<dbReference type="Proteomes" id="UP000054621">
    <property type="component" value="Unassembled WGS sequence"/>
</dbReference>
<dbReference type="AlphaFoldDB" id="A0A0W0YLP9"/>
<accession>A0A0W0YLP9</accession>
<protein>
    <submittedName>
        <fullName evidence="2">Uncharacterized protein</fullName>
    </submittedName>
</protein>
<dbReference type="RefSeq" id="WP_027272408.1">
    <property type="nucleotide sequence ID" value="NZ_CAAAJE010000050.1"/>
</dbReference>
<gene>
    <name evidence="2" type="ORF">Lsai_1654</name>
</gene>
<comment type="caution">
    <text evidence="2">The sequence shown here is derived from an EMBL/GenBank/DDBJ whole genome shotgun (WGS) entry which is preliminary data.</text>
</comment>
<feature type="transmembrane region" description="Helical" evidence="1">
    <location>
        <begin position="97"/>
        <end position="117"/>
    </location>
</feature>
<dbReference type="PATRIC" id="fig|28087.4.peg.1771"/>
<evidence type="ECO:0000313" key="2">
    <source>
        <dbReference type="EMBL" id="KTD57832.1"/>
    </source>
</evidence>
<name>A0A0W0YLP9_9GAMM</name>
<evidence type="ECO:0000313" key="3">
    <source>
        <dbReference type="Proteomes" id="UP000054621"/>
    </source>
</evidence>
<organism evidence="2 3">
    <name type="scientific">Legionella sainthelensi</name>
    <dbReference type="NCBI Taxonomy" id="28087"/>
    <lineage>
        <taxon>Bacteria</taxon>
        <taxon>Pseudomonadati</taxon>
        <taxon>Pseudomonadota</taxon>
        <taxon>Gammaproteobacteria</taxon>
        <taxon>Legionellales</taxon>
        <taxon>Legionellaceae</taxon>
        <taxon>Legionella</taxon>
    </lineage>
</organism>
<proteinExistence type="predicted"/>
<sequence>MLCGLLIFSAYFIKIEHFPTHYLQSILYLPVIMALAGVFYFGCFIGLFEFAPFMWVELLKNKRTCGVIARKYNVVQVITAYEGGTIDLNDSCRKRIFFAYCITMSVSVGSWLLITALNQPNYHYLLSIFSY</sequence>
<keyword evidence="1" id="KW-1133">Transmembrane helix</keyword>
<evidence type="ECO:0000256" key="1">
    <source>
        <dbReference type="SAM" id="Phobius"/>
    </source>
</evidence>
<feature type="transmembrane region" description="Helical" evidence="1">
    <location>
        <begin position="26"/>
        <end position="53"/>
    </location>
</feature>